<protein>
    <recommendedName>
        <fullName evidence="3">ATP-binding protein</fullName>
    </recommendedName>
</protein>
<keyword evidence="2" id="KW-1185">Reference proteome</keyword>
<evidence type="ECO:0008006" key="3">
    <source>
        <dbReference type="Google" id="ProtNLM"/>
    </source>
</evidence>
<organism evidence="1 2">
    <name type="scientific">Thalassobacillus hwangdonensis</name>
    <dbReference type="NCBI Taxonomy" id="546108"/>
    <lineage>
        <taxon>Bacteria</taxon>
        <taxon>Bacillati</taxon>
        <taxon>Bacillota</taxon>
        <taxon>Bacilli</taxon>
        <taxon>Bacillales</taxon>
        <taxon>Bacillaceae</taxon>
        <taxon>Thalassobacillus</taxon>
    </lineage>
</organism>
<sequence>MSINIAPSFKSSVNIKFDIGNRGFFERYLPTPSHADALYGLLKGFNEPEAPKSHIIIGPYGTGKSLIGTILSSITSDTVSNDTVSVLQEKFNKVDDDIYDELKKVQNIDKTYLPIVLNGNEGRFRVTIISSIMKKLEEQGIEIVIPGVISKIISTVEKWESDYASTYQQFLDLLHAEGKDIQLWRLEILSSNIEEIDWFKSIFPELTSGTEFIVDYKEDFIEQIKTLLDELAKRNIGLFITYDEFGRFLQTLDNELIHETMQDLQDIAELADHYIDSLQILLITHKNLRQYFNLLKEEYKDEFGRIEKRFKNYHISNDQSTFVRLTHSILNELNIISPIDNKLRNEVINSLRKYSFFPTLNQVEIEKLIVEGSFPIHPIALYLLPHLSSVFGQNERTLFTFLESNETEGLLNHVQKNDGYYLPNQLFDYFFSDEQNLDNEDFKEIFKLYKQLVKKIPTKRDKRNLEQKILKLITLWELTGLQSTHKLNAELVAFALNSNLKKVEKSLEKLSNYKAIRYNRILGYWELFQGSSINVEEEIQLRLEETSIDTFKRKKVLNTALDKKFYIATSYNDKKSMTRFATTQFLLSTELIGDKALELNIDNDAVINFVVLEDINEKNDVIKEIFQRSEVDVIYAVSNYSIKTIEEKIDQLIVVDDMLNDVDLIKQDKDIKSEVLLTKEDLLYEIKEYINMWTEFSSEVTWLYKGQKISITSQIKLENKLSQIMGELYPFTPEVRNDSINRRQINNVQLKAGKAVVDHILKYPYEDQFKIEGNGPDYLIYATIFKNNNFSIVDLDNIEPYDFRKMRKALVKRVKSNNQGHLSDLLNILSSSPFGIRKPLTPIYLVALLRDVWDQIMFYRNDMYVPAIDGDKLYKMIDEPEEYKFVFYNFNKDLNPFLQKIDQHFGEYKSEYVEGKPRLIQMSSALIGWLRSLPKYTQVTSHMNDELNKLKATIKRSEVDPTSTIQDLFESYHNNFEQLIVQTKDIEEFIEKQMQLIKLLILSQTNCSSSVELFAWAESQSGVVKKQNVTVKSILATKGKSDWVNQFIFNYTGISIEDWSDTTFEMLSKQISSDVKSINQSNEANARELQIDGKNVTITTDVELSTKSKTIYKNVHRMINNAGRTIPRDEVEYIIYKLVQEFVE</sequence>
<accession>A0ABW3L4N8</accession>
<comment type="caution">
    <text evidence="1">The sequence shown here is derived from an EMBL/GenBank/DDBJ whole genome shotgun (WGS) entry which is preliminary data.</text>
</comment>
<evidence type="ECO:0000313" key="1">
    <source>
        <dbReference type="EMBL" id="MFD1020955.1"/>
    </source>
</evidence>
<dbReference type="RefSeq" id="WP_386063546.1">
    <property type="nucleotide sequence ID" value="NZ_JBHTKL010000006.1"/>
</dbReference>
<proteinExistence type="predicted"/>
<name>A0ABW3L4N8_9BACI</name>
<dbReference type="InterPro" id="IPR027417">
    <property type="entry name" value="P-loop_NTPase"/>
</dbReference>
<dbReference type="Proteomes" id="UP001596990">
    <property type="component" value="Unassembled WGS sequence"/>
</dbReference>
<evidence type="ECO:0000313" key="2">
    <source>
        <dbReference type="Proteomes" id="UP001596990"/>
    </source>
</evidence>
<dbReference type="EMBL" id="JBHTKL010000006">
    <property type="protein sequence ID" value="MFD1020955.1"/>
    <property type="molecule type" value="Genomic_DNA"/>
</dbReference>
<gene>
    <name evidence="1" type="ORF">ACFQ2J_17330</name>
</gene>
<reference evidence="2" key="1">
    <citation type="journal article" date="2019" name="Int. J. Syst. Evol. Microbiol.">
        <title>The Global Catalogue of Microorganisms (GCM) 10K type strain sequencing project: providing services to taxonomists for standard genome sequencing and annotation.</title>
        <authorList>
            <consortium name="The Broad Institute Genomics Platform"/>
            <consortium name="The Broad Institute Genome Sequencing Center for Infectious Disease"/>
            <person name="Wu L."/>
            <person name="Ma J."/>
        </authorList>
    </citation>
    <scope>NUCLEOTIDE SEQUENCE [LARGE SCALE GENOMIC DNA]</scope>
    <source>
        <strain evidence="2">CCUG 56607</strain>
    </source>
</reference>
<dbReference type="SUPFAM" id="SSF52540">
    <property type="entry name" value="P-loop containing nucleoside triphosphate hydrolases"/>
    <property type="match status" value="1"/>
</dbReference>